<organism evidence="2">
    <name type="scientific">Laccaria bicolor (strain S238N-H82 / ATCC MYA-4686)</name>
    <name type="common">Bicoloured deceiver</name>
    <name type="synonym">Laccaria laccata var. bicolor</name>
    <dbReference type="NCBI Taxonomy" id="486041"/>
    <lineage>
        <taxon>Eukaryota</taxon>
        <taxon>Fungi</taxon>
        <taxon>Dikarya</taxon>
        <taxon>Basidiomycota</taxon>
        <taxon>Agaricomycotina</taxon>
        <taxon>Agaricomycetes</taxon>
        <taxon>Agaricomycetidae</taxon>
        <taxon>Agaricales</taxon>
        <taxon>Agaricineae</taxon>
        <taxon>Hydnangiaceae</taxon>
        <taxon>Laccaria</taxon>
    </lineage>
</organism>
<name>B0DB03_LACBS</name>
<dbReference type="RefSeq" id="XP_001881368.1">
    <property type="nucleotide sequence ID" value="XM_001881333.1"/>
</dbReference>
<evidence type="ECO:0000313" key="1">
    <source>
        <dbReference type="EMBL" id="EDR08298.1"/>
    </source>
</evidence>
<dbReference type="EMBL" id="DS547102">
    <property type="protein sequence ID" value="EDR08298.1"/>
    <property type="molecule type" value="Genomic_DNA"/>
</dbReference>
<dbReference type="OrthoDB" id="3026189at2759"/>
<dbReference type="InParanoid" id="B0DB03"/>
<reference evidence="1 2" key="1">
    <citation type="journal article" date="2008" name="Nature">
        <title>The genome of Laccaria bicolor provides insights into mycorrhizal symbiosis.</title>
        <authorList>
            <person name="Martin F."/>
            <person name="Aerts A."/>
            <person name="Ahren D."/>
            <person name="Brun A."/>
            <person name="Danchin E.G.J."/>
            <person name="Duchaussoy F."/>
            <person name="Gibon J."/>
            <person name="Kohler A."/>
            <person name="Lindquist E."/>
            <person name="Pereda V."/>
            <person name="Salamov A."/>
            <person name="Shapiro H.J."/>
            <person name="Wuyts J."/>
            <person name="Blaudez D."/>
            <person name="Buee M."/>
            <person name="Brokstein P."/>
            <person name="Canbaeck B."/>
            <person name="Cohen D."/>
            <person name="Courty P.E."/>
            <person name="Coutinho P.M."/>
            <person name="Delaruelle C."/>
            <person name="Detter J.C."/>
            <person name="Deveau A."/>
            <person name="DiFazio S."/>
            <person name="Duplessis S."/>
            <person name="Fraissinet-Tachet L."/>
            <person name="Lucic E."/>
            <person name="Frey-Klett P."/>
            <person name="Fourrey C."/>
            <person name="Feussner I."/>
            <person name="Gay G."/>
            <person name="Grimwood J."/>
            <person name="Hoegger P.J."/>
            <person name="Jain P."/>
            <person name="Kilaru S."/>
            <person name="Labbe J."/>
            <person name="Lin Y.C."/>
            <person name="Legue V."/>
            <person name="Le Tacon F."/>
            <person name="Marmeisse R."/>
            <person name="Melayah D."/>
            <person name="Montanini B."/>
            <person name="Muratet M."/>
            <person name="Nehls U."/>
            <person name="Niculita-Hirzel H."/>
            <person name="Oudot-Le Secq M.P."/>
            <person name="Peter M."/>
            <person name="Quesneville H."/>
            <person name="Rajashekar B."/>
            <person name="Reich M."/>
            <person name="Rouhier N."/>
            <person name="Schmutz J."/>
            <person name="Yin T."/>
            <person name="Chalot M."/>
            <person name="Henrissat B."/>
            <person name="Kuees U."/>
            <person name="Lucas S."/>
            <person name="Van de Peer Y."/>
            <person name="Podila G.K."/>
            <person name="Polle A."/>
            <person name="Pukkila P.J."/>
            <person name="Richardson P.M."/>
            <person name="Rouze P."/>
            <person name="Sanders I.R."/>
            <person name="Stajich J.E."/>
            <person name="Tunlid A."/>
            <person name="Tuskan G."/>
            <person name="Grigoriev I.V."/>
        </authorList>
    </citation>
    <scope>NUCLEOTIDE SEQUENCE [LARGE SCALE GENOMIC DNA]</scope>
    <source>
        <strain evidence="2">S238N-H82 / ATCC MYA-4686</strain>
    </source>
</reference>
<dbReference type="AlphaFoldDB" id="B0DB03"/>
<dbReference type="GeneID" id="6076695"/>
<dbReference type="Proteomes" id="UP000001194">
    <property type="component" value="Unassembled WGS sequence"/>
</dbReference>
<protein>
    <submittedName>
        <fullName evidence="1">Predicted protein</fullName>
    </submittedName>
</protein>
<sequence>MSIFDGSGKLATTRTDFECMEEMAVGLYCQTFFDYFGHAPSTPHRIATS</sequence>
<proteinExistence type="predicted"/>
<dbReference type="KEGG" id="lbc:LACBIDRAFT_297834"/>
<dbReference type="HOGENOM" id="CLU_3143320_0_0_1"/>
<gene>
    <name evidence="1" type="ORF">LACBIDRAFT_297834</name>
</gene>
<evidence type="ECO:0000313" key="2">
    <source>
        <dbReference type="Proteomes" id="UP000001194"/>
    </source>
</evidence>
<accession>B0DB03</accession>
<keyword evidence="2" id="KW-1185">Reference proteome</keyword>